<proteinExistence type="inferred from homology"/>
<dbReference type="EMBL" id="LRDC01000001">
    <property type="protein sequence ID" value="KVX03509.1"/>
    <property type="molecule type" value="Genomic_DNA"/>
</dbReference>
<keyword evidence="3" id="KW-0813">Transport</keyword>
<dbReference type="PANTHER" id="PTHR38831">
    <property type="entry name" value="TYPE II SECRETION SYSTEM PROTEIN K"/>
    <property type="match status" value="1"/>
</dbReference>
<evidence type="ECO:0000256" key="1">
    <source>
        <dbReference type="ARBA" id="ARBA00004533"/>
    </source>
</evidence>
<dbReference type="Pfam" id="PF21687">
    <property type="entry name" value="T2SSK_1st"/>
    <property type="match status" value="1"/>
</dbReference>
<dbReference type="PANTHER" id="PTHR38831:SF2">
    <property type="entry name" value="TYPE II SECRETION SYSTEM PROTEIN K"/>
    <property type="match status" value="1"/>
</dbReference>
<gene>
    <name evidence="12" type="ORF">AWJ07_02835</name>
</gene>
<evidence type="ECO:0000256" key="4">
    <source>
        <dbReference type="ARBA" id="ARBA00022475"/>
    </source>
</evidence>
<evidence type="ECO:0000313" key="12">
    <source>
        <dbReference type="EMBL" id="KVX03509.1"/>
    </source>
</evidence>
<dbReference type="GO" id="GO:0005886">
    <property type="term" value="C:plasma membrane"/>
    <property type="evidence" value="ECO:0007669"/>
    <property type="project" value="UniProtKB-SubCell"/>
</dbReference>
<evidence type="ECO:0000256" key="5">
    <source>
        <dbReference type="ARBA" id="ARBA00022519"/>
    </source>
</evidence>
<feature type="transmembrane region" description="Helical" evidence="10">
    <location>
        <begin position="25"/>
        <end position="44"/>
    </location>
</feature>
<keyword evidence="5" id="KW-0997">Cell inner membrane</keyword>
<keyword evidence="8 10" id="KW-1133">Transmembrane helix</keyword>
<dbReference type="InterPro" id="IPR038072">
    <property type="entry name" value="GspK_central_sf"/>
</dbReference>
<comment type="subcellular location">
    <subcellularLocation>
        <location evidence="1">Cell inner membrane</location>
    </subcellularLocation>
</comment>
<dbReference type="InterPro" id="IPR049031">
    <property type="entry name" value="T2SSK_SAM-like_1st"/>
</dbReference>
<dbReference type="Proteomes" id="UP000055702">
    <property type="component" value="Unassembled WGS sequence"/>
</dbReference>
<keyword evidence="9 10" id="KW-0472">Membrane</keyword>
<evidence type="ECO:0000256" key="2">
    <source>
        <dbReference type="ARBA" id="ARBA00007246"/>
    </source>
</evidence>
<dbReference type="PIRSF" id="PIRSF002786">
    <property type="entry name" value="XcpX"/>
    <property type="match status" value="1"/>
</dbReference>
<keyword evidence="4" id="KW-1003">Cell membrane</keyword>
<sequence length="374" mass="42703">MVYANTQPPKKIMAGRITIDKQQGIALFQVLLITAVISIMAIQFTQTARNQLSIASTIVDRVEAQAQLRSTEAELLYSLITENRQLDKTSANVYARKWNFYGKPFTLIDEPLDSINDNRQRAEQVSFSKDGRRVKAVEIAGRDNVNITMQDQTGLLSVFRGNAGSKFEDLLQSFKQNPAMDESEIKRYVSQWGANTDNAASFDTQLTDQIQPSIMLNSLIDWQDKDEGEQINGAEASFYNHPGMPTNLPLQTYQEMRHIRGFNDQLLELLHPYVTVRPLAYFNPMQSPARIMALYMPQDRVDEIIKRREQGELDTLQFENLSGLETDETINFVTSGTLRIAIEVSVNQVRLTKELDINLQPYDKHPYIEFEIKI</sequence>
<protein>
    <recommendedName>
        <fullName evidence="11">T2SS protein K first SAM-like domain-containing protein</fullName>
    </recommendedName>
</protein>
<organism evidence="12">
    <name type="scientific">Shewanella frigidimarina</name>
    <dbReference type="NCBI Taxonomy" id="56812"/>
    <lineage>
        <taxon>Bacteria</taxon>
        <taxon>Pseudomonadati</taxon>
        <taxon>Pseudomonadota</taxon>
        <taxon>Gammaproteobacteria</taxon>
        <taxon>Alteromonadales</taxon>
        <taxon>Shewanellaceae</taxon>
        <taxon>Shewanella</taxon>
    </lineage>
</organism>
<evidence type="ECO:0000313" key="13">
    <source>
        <dbReference type="Proteomes" id="UP000055702"/>
    </source>
</evidence>
<evidence type="ECO:0000256" key="8">
    <source>
        <dbReference type="ARBA" id="ARBA00022989"/>
    </source>
</evidence>
<comment type="similarity">
    <text evidence="2">Belongs to the GSP K family.</text>
</comment>
<accession>A0A106C3E9</accession>
<comment type="caution">
    <text evidence="12">The sequence shown here is derived from an EMBL/GenBank/DDBJ whole genome shotgun (WGS) entry which is preliminary data.</text>
</comment>
<evidence type="ECO:0000256" key="9">
    <source>
        <dbReference type="ARBA" id="ARBA00023136"/>
    </source>
</evidence>
<evidence type="ECO:0000256" key="7">
    <source>
        <dbReference type="ARBA" id="ARBA00022927"/>
    </source>
</evidence>
<keyword evidence="6 10" id="KW-0812">Transmembrane</keyword>
<dbReference type="Gene3D" id="1.10.40.60">
    <property type="entry name" value="EpsJ-like"/>
    <property type="match status" value="1"/>
</dbReference>
<evidence type="ECO:0000256" key="3">
    <source>
        <dbReference type="ARBA" id="ARBA00022448"/>
    </source>
</evidence>
<evidence type="ECO:0000256" key="6">
    <source>
        <dbReference type="ARBA" id="ARBA00022692"/>
    </source>
</evidence>
<dbReference type="AlphaFoldDB" id="A0A106C3E9"/>
<dbReference type="SUPFAM" id="SSF158544">
    <property type="entry name" value="GspK insert domain-like"/>
    <property type="match status" value="1"/>
</dbReference>
<keyword evidence="7" id="KW-0653">Protein transport</keyword>
<dbReference type="InterPro" id="IPR005628">
    <property type="entry name" value="GspK"/>
</dbReference>
<name>A0A106C3E9_SHEFR</name>
<evidence type="ECO:0000259" key="11">
    <source>
        <dbReference type="Pfam" id="PF21687"/>
    </source>
</evidence>
<reference evidence="12 13" key="1">
    <citation type="submission" date="2016-01" db="EMBL/GenBank/DDBJ databases">
        <title>Draft genome of the antarctic isolate Shewanella frigidimarina Ag06-30.</title>
        <authorList>
            <person name="Parmeciano Di Noto G."/>
            <person name="Vazquez S."/>
            <person name="Mac Cormack W."/>
            <person name="Iriarte A."/>
            <person name="Quiroga C."/>
        </authorList>
    </citation>
    <scope>NUCLEOTIDE SEQUENCE [LARGE SCALE GENOMIC DNA]</scope>
    <source>
        <strain evidence="12 13">Ag06-30</strain>
    </source>
</reference>
<feature type="domain" description="T2SS protein K first SAM-like" evidence="11">
    <location>
        <begin position="209"/>
        <end position="278"/>
    </location>
</feature>
<dbReference type="GO" id="GO:0009306">
    <property type="term" value="P:protein secretion"/>
    <property type="evidence" value="ECO:0007669"/>
    <property type="project" value="InterPro"/>
</dbReference>
<dbReference type="RefSeq" id="WP_059744152.1">
    <property type="nucleotide sequence ID" value="NZ_LRDC01000001.1"/>
</dbReference>
<evidence type="ECO:0000256" key="10">
    <source>
        <dbReference type="SAM" id="Phobius"/>
    </source>
</evidence>